<comment type="caution">
    <text evidence="1">The sequence shown here is derived from an EMBL/GenBank/DDBJ whole genome shotgun (WGS) entry which is preliminary data.</text>
</comment>
<name>A0ABV1QJF2_9HYPH</name>
<evidence type="ECO:0000313" key="1">
    <source>
        <dbReference type="EMBL" id="MER2249519.1"/>
    </source>
</evidence>
<sequence length="71" mass="7845">MEPVTENSDILYRVAAIAAFLGMPEKATRHRVEAGEIPTFRIGRTVCARRSTLNTWLAEREATGREGKANG</sequence>
<organism evidence="1 2">
    <name type="scientific">Methylorubrum podarium</name>
    <dbReference type="NCBI Taxonomy" id="200476"/>
    <lineage>
        <taxon>Bacteria</taxon>
        <taxon>Pseudomonadati</taxon>
        <taxon>Pseudomonadota</taxon>
        <taxon>Alphaproteobacteria</taxon>
        <taxon>Hyphomicrobiales</taxon>
        <taxon>Methylobacteriaceae</taxon>
        <taxon>Methylorubrum</taxon>
    </lineage>
</organism>
<dbReference type="RefSeq" id="WP_350393023.1">
    <property type="nucleotide sequence ID" value="NZ_JBELQE010000040.1"/>
</dbReference>
<keyword evidence="2" id="KW-1185">Reference proteome</keyword>
<gene>
    <name evidence="1" type="ORF">ABS772_06270</name>
</gene>
<dbReference type="EMBL" id="JBELQE010000040">
    <property type="protein sequence ID" value="MER2249519.1"/>
    <property type="molecule type" value="Genomic_DNA"/>
</dbReference>
<protein>
    <submittedName>
        <fullName evidence="1">DNA-binding protein</fullName>
    </submittedName>
</protein>
<accession>A0ABV1QJF2</accession>
<keyword evidence="1" id="KW-0238">DNA-binding</keyword>
<proteinExistence type="predicted"/>
<evidence type="ECO:0000313" key="2">
    <source>
        <dbReference type="Proteomes" id="UP001480955"/>
    </source>
</evidence>
<dbReference type="GO" id="GO:0003677">
    <property type="term" value="F:DNA binding"/>
    <property type="evidence" value="ECO:0007669"/>
    <property type="project" value="UniProtKB-KW"/>
</dbReference>
<reference evidence="1 2" key="1">
    <citation type="submission" date="2024-06" db="EMBL/GenBank/DDBJ databases">
        <authorList>
            <person name="Campbell A.G."/>
        </authorList>
    </citation>
    <scope>NUCLEOTIDE SEQUENCE [LARGE SCALE GENOMIC DNA]</scope>
    <source>
        <strain evidence="1 2">EM12</strain>
    </source>
</reference>
<dbReference type="Proteomes" id="UP001480955">
    <property type="component" value="Unassembled WGS sequence"/>
</dbReference>